<evidence type="ECO:0000313" key="2">
    <source>
        <dbReference type="EMBL" id="MEX3736947.1"/>
    </source>
</evidence>
<dbReference type="Proteomes" id="UP001558474">
    <property type="component" value="Unassembled WGS sequence"/>
</dbReference>
<organism evidence="2 3">
    <name type="scientific">Mycolicibacterium porcinum</name>
    <dbReference type="NCBI Taxonomy" id="39693"/>
    <lineage>
        <taxon>Bacteria</taxon>
        <taxon>Bacillati</taxon>
        <taxon>Actinomycetota</taxon>
        <taxon>Actinomycetes</taxon>
        <taxon>Mycobacteriales</taxon>
        <taxon>Mycobacteriaceae</taxon>
        <taxon>Mycolicibacterium</taxon>
    </lineage>
</organism>
<dbReference type="RefSeq" id="WP_368572271.1">
    <property type="nucleotide sequence ID" value="NZ_JBDLOU010000003.1"/>
</dbReference>
<evidence type="ECO:0000259" key="1">
    <source>
        <dbReference type="Pfam" id="PF12728"/>
    </source>
</evidence>
<dbReference type="InterPro" id="IPR036388">
    <property type="entry name" value="WH-like_DNA-bd_sf"/>
</dbReference>
<keyword evidence="3" id="KW-1185">Reference proteome</keyword>
<evidence type="ECO:0000313" key="3">
    <source>
        <dbReference type="Proteomes" id="UP001558474"/>
    </source>
</evidence>
<reference evidence="2 3" key="1">
    <citation type="submission" date="2024-04" db="EMBL/GenBank/DDBJ databases">
        <title>Genomic Markers of Mycobacteria.</title>
        <authorList>
            <person name="Soliman M.S."/>
            <person name="Elkholy A."/>
            <person name="Soliman N.S."/>
            <person name="Abbas A."/>
            <person name="Khayrat S."/>
            <person name="Shawky S."/>
        </authorList>
    </citation>
    <scope>NUCLEOTIDE SEQUENCE [LARGE SCALE GENOMIC DNA]</scope>
    <source>
        <strain evidence="2 3">Egy-CU-AM5</strain>
    </source>
</reference>
<dbReference type="Pfam" id="PF12728">
    <property type="entry name" value="HTH_17"/>
    <property type="match status" value="1"/>
</dbReference>
<dbReference type="InterPro" id="IPR009061">
    <property type="entry name" value="DNA-bd_dom_put_sf"/>
</dbReference>
<accession>A0ABV3VA99</accession>
<feature type="domain" description="Helix-turn-helix" evidence="1">
    <location>
        <begin position="13"/>
        <end position="61"/>
    </location>
</feature>
<dbReference type="Gene3D" id="1.10.10.10">
    <property type="entry name" value="Winged helix-like DNA-binding domain superfamily/Winged helix DNA-binding domain"/>
    <property type="match status" value="1"/>
</dbReference>
<dbReference type="SUPFAM" id="SSF46955">
    <property type="entry name" value="Putative DNA-binding domain"/>
    <property type="match status" value="1"/>
</dbReference>
<dbReference type="InterPro" id="IPR041657">
    <property type="entry name" value="HTH_17"/>
</dbReference>
<dbReference type="EMBL" id="JBDLOU010000003">
    <property type="protein sequence ID" value="MEX3736947.1"/>
    <property type="molecule type" value="Genomic_DNA"/>
</dbReference>
<gene>
    <name evidence="2" type="ORF">ABFW12_01725</name>
</gene>
<comment type="caution">
    <text evidence="2">The sequence shown here is derived from an EMBL/GenBank/DDBJ whole genome shotgun (WGS) entry which is preliminary data.</text>
</comment>
<name>A0ABV3VA99_9MYCO</name>
<proteinExistence type="predicted"/>
<sequence length="80" mass="9104">MGTKREPRLSDLITAVEVAEMAGVSPGTVETWRWRGTGPAFHHIGRYVVYDRAEVERWIAEVYHVGVESRAGRKPRGQKR</sequence>
<protein>
    <submittedName>
        <fullName evidence="2">Helix-turn-helix domain-containing protein</fullName>
    </submittedName>
</protein>